<dbReference type="GO" id="GO:0000209">
    <property type="term" value="P:protein polyubiquitination"/>
    <property type="evidence" value="ECO:0007669"/>
    <property type="project" value="InterPro"/>
</dbReference>
<keyword evidence="4 9" id="KW-0479">Metal-binding</keyword>
<feature type="zinc finger region" description="C3H1-type" evidence="9">
    <location>
        <begin position="11"/>
        <end position="38"/>
    </location>
</feature>
<feature type="domain" description="C3H1-type" evidence="12">
    <location>
        <begin position="40"/>
        <end position="67"/>
    </location>
</feature>
<accession>A0A401S1M7</accession>
<feature type="region of interest" description="Disordered" evidence="10">
    <location>
        <begin position="74"/>
        <end position="168"/>
    </location>
</feature>
<dbReference type="FunFam" id="3.30.40.10:FF:000117">
    <property type="entry name" value="Probable E3 ubiquitin-protein ligase makorin-1"/>
    <property type="match status" value="1"/>
</dbReference>
<evidence type="ECO:0000313" key="14">
    <source>
        <dbReference type="Proteomes" id="UP000287033"/>
    </source>
</evidence>
<dbReference type="GO" id="GO:0008270">
    <property type="term" value="F:zinc ion binding"/>
    <property type="evidence" value="ECO:0007669"/>
    <property type="project" value="UniProtKB-KW"/>
</dbReference>
<keyword evidence="14" id="KW-1185">Reference proteome</keyword>
<evidence type="ECO:0000256" key="4">
    <source>
        <dbReference type="ARBA" id="ARBA00022723"/>
    </source>
</evidence>
<dbReference type="InterPro" id="IPR036855">
    <property type="entry name" value="Znf_CCCH_sf"/>
</dbReference>
<dbReference type="PROSITE" id="PS00518">
    <property type="entry name" value="ZF_RING_1"/>
    <property type="match status" value="1"/>
</dbReference>
<dbReference type="Proteomes" id="UP000287033">
    <property type="component" value="Unassembled WGS sequence"/>
</dbReference>
<dbReference type="STRING" id="137246.A0A401S1M7"/>
<comment type="catalytic activity">
    <reaction evidence="1">
        <text>S-ubiquitinyl-[E2 ubiquitin-conjugating enzyme]-L-cysteine + [acceptor protein]-L-lysine = [E2 ubiquitin-conjugating enzyme]-L-cysteine + N(6)-ubiquitinyl-[acceptor protein]-L-lysine.</text>
        <dbReference type="EC" id="2.3.2.27"/>
    </reaction>
</comment>
<feature type="region of interest" description="Disordered" evidence="10">
    <location>
        <begin position="228"/>
        <end position="247"/>
    </location>
</feature>
<keyword evidence="5" id="KW-0677">Repeat</keyword>
<evidence type="ECO:0000256" key="3">
    <source>
        <dbReference type="ARBA" id="ARBA00022679"/>
    </source>
</evidence>
<evidence type="ECO:0000256" key="5">
    <source>
        <dbReference type="ARBA" id="ARBA00022737"/>
    </source>
</evidence>
<dbReference type="SMART" id="SM00184">
    <property type="entry name" value="RING"/>
    <property type="match status" value="1"/>
</dbReference>
<sequence length="451" mass="51494">MAEAGAGSAPRRRRILCRNFVCGVCKWGHSCYYSHDLSMLKSSQICKHYLNGFCFYGNNCRYLHIRPAAGWLSGNRRGSEPALQPRAGESSQRYHGMESSDPTGRNYSRNRRSSAPAIHRTPGRFFQHSHTAEPPNHSTTPKSTWSRRGSEPAVSNFTNLGRDTRCSGTRLDEDVDEVKENETPEGLDRWAFAAEFIPQQFKKHGCASTSQAGHLHCMPGSVKSVSQTALKPDSSTSQSVPQRKLTKDSAFEDSKDIICGICMEKVYEKAPARDRCFAILPDCNHAFCVSCIKKWRGSKGFTNNVIKACPECRVVASYFIPYKYWVIDEQKQKLIEKFKVEKRKIHCKFFLRNNGRCPFKSECIYLHEFPEGYRPAQHRQRRRRDSSPLGIMWEDDCDDDDYDHALHLLGVLSLDSFLEDLAHFQYELFDSDLSDFLQDDSDSDDDDDFAI</sequence>
<dbReference type="OMA" id="CLQCIMT"/>
<evidence type="ECO:0000256" key="9">
    <source>
        <dbReference type="PROSITE-ProRule" id="PRU00723"/>
    </source>
</evidence>
<proteinExistence type="predicted"/>
<reference evidence="13 14" key="1">
    <citation type="journal article" date="2018" name="Nat. Ecol. Evol.">
        <title>Shark genomes provide insights into elasmobranch evolution and the origin of vertebrates.</title>
        <authorList>
            <person name="Hara Y"/>
            <person name="Yamaguchi K"/>
            <person name="Onimaru K"/>
            <person name="Kadota M"/>
            <person name="Koyanagi M"/>
            <person name="Keeley SD"/>
            <person name="Tatsumi K"/>
            <person name="Tanaka K"/>
            <person name="Motone F"/>
            <person name="Kageyama Y"/>
            <person name="Nozu R"/>
            <person name="Adachi N"/>
            <person name="Nishimura O"/>
            <person name="Nakagawa R"/>
            <person name="Tanegashima C"/>
            <person name="Kiyatake I"/>
            <person name="Matsumoto R"/>
            <person name="Murakumo K"/>
            <person name="Nishida K"/>
            <person name="Terakita A"/>
            <person name="Kuratani S"/>
            <person name="Sato K"/>
            <person name="Hyodo S Kuraku.S."/>
        </authorList>
    </citation>
    <scope>NUCLEOTIDE SEQUENCE [LARGE SCALE GENOMIC DNA]</scope>
</reference>
<dbReference type="PROSITE" id="PS50089">
    <property type="entry name" value="ZF_RING_2"/>
    <property type="match status" value="1"/>
</dbReference>
<name>A0A401S1M7_CHIPU</name>
<keyword evidence="8 9" id="KW-0862">Zinc</keyword>
<evidence type="ECO:0000259" key="11">
    <source>
        <dbReference type="PROSITE" id="PS50089"/>
    </source>
</evidence>
<dbReference type="Pfam" id="PF18044">
    <property type="entry name" value="zf-CCCH_4"/>
    <property type="match status" value="1"/>
</dbReference>
<feature type="domain" description="RING-type" evidence="11">
    <location>
        <begin position="259"/>
        <end position="313"/>
    </location>
</feature>
<feature type="domain" description="C3H1-type" evidence="12">
    <location>
        <begin position="11"/>
        <end position="38"/>
    </location>
</feature>
<keyword evidence="6 9" id="KW-0863">Zinc-finger</keyword>
<evidence type="ECO:0000256" key="6">
    <source>
        <dbReference type="ARBA" id="ARBA00022771"/>
    </source>
</evidence>
<evidence type="ECO:0000256" key="2">
    <source>
        <dbReference type="ARBA" id="ARBA00012483"/>
    </source>
</evidence>
<feature type="compositionally biased region" description="Polar residues" evidence="10">
    <location>
        <begin position="228"/>
        <end position="241"/>
    </location>
</feature>
<dbReference type="SUPFAM" id="SSF57850">
    <property type="entry name" value="RING/U-box"/>
    <property type="match status" value="1"/>
</dbReference>
<evidence type="ECO:0000259" key="12">
    <source>
        <dbReference type="PROSITE" id="PS50103"/>
    </source>
</evidence>
<keyword evidence="3" id="KW-0808">Transferase</keyword>
<dbReference type="PROSITE" id="PS50103">
    <property type="entry name" value="ZF_C3H1"/>
    <property type="match status" value="3"/>
</dbReference>
<evidence type="ECO:0000256" key="7">
    <source>
        <dbReference type="ARBA" id="ARBA00022786"/>
    </source>
</evidence>
<dbReference type="Pfam" id="PF00097">
    <property type="entry name" value="zf-C3HC4"/>
    <property type="match status" value="1"/>
</dbReference>
<dbReference type="AlphaFoldDB" id="A0A401S1M7"/>
<feature type="zinc finger region" description="C3H1-type" evidence="9">
    <location>
        <begin position="341"/>
        <end position="370"/>
    </location>
</feature>
<feature type="compositionally biased region" description="Polar residues" evidence="10">
    <location>
        <begin position="136"/>
        <end position="161"/>
    </location>
</feature>
<feature type="domain" description="C3H1-type" evidence="12">
    <location>
        <begin position="341"/>
        <end position="370"/>
    </location>
</feature>
<feature type="zinc finger region" description="C3H1-type" evidence="9">
    <location>
        <begin position="40"/>
        <end position="67"/>
    </location>
</feature>
<dbReference type="Gene3D" id="4.10.1000.10">
    <property type="entry name" value="Zinc finger, CCCH-type"/>
    <property type="match status" value="1"/>
</dbReference>
<evidence type="ECO:0000256" key="10">
    <source>
        <dbReference type="SAM" id="MobiDB-lite"/>
    </source>
</evidence>
<dbReference type="InterPro" id="IPR018957">
    <property type="entry name" value="Znf_C3HC4_RING-type"/>
</dbReference>
<dbReference type="InterPro" id="IPR001841">
    <property type="entry name" value="Znf_RING"/>
</dbReference>
<dbReference type="InterPro" id="IPR045072">
    <property type="entry name" value="MKRN-like"/>
</dbReference>
<dbReference type="PANTHER" id="PTHR11224">
    <property type="entry name" value="MAKORIN-RELATED"/>
    <property type="match status" value="1"/>
</dbReference>
<dbReference type="InterPro" id="IPR013083">
    <property type="entry name" value="Znf_RING/FYVE/PHD"/>
</dbReference>
<evidence type="ECO:0000256" key="8">
    <source>
        <dbReference type="ARBA" id="ARBA00022833"/>
    </source>
</evidence>
<dbReference type="SUPFAM" id="SSF90229">
    <property type="entry name" value="CCCH zinc finger"/>
    <property type="match status" value="2"/>
</dbReference>
<dbReference type="InterPro" id="IPR017907">
    <property type="entry name" value="Znf_RING_CS"/>
</dbReference>
<dbReference type="SMART" id="SM00356">
    <property type="entry name" value="ZnF_C3H1"/>
    <property type="match status" value="3"/>
</dbReference>
<dbReference type="InterPro" id="IPR000571">
    <property type="entry name" value="Znf_CCCH"/>
</dbReference>
<evidence type="ECO:0000256" key="1">
    <source>
        <dbReference type="ARBA" id="ARBA00000900"/>
    </source>
</evidence>
<gene>
    <name evidence="13" type="ORF">chiPu_0002704</name>
</gene>
<organism evidence="13 14">
    <name type="scientific">Chiloscyllium punctatum</name>
    <name type="common">Brownbanded bambooshark</name>
    <name type="synonym">Hemiscyllium punctatum</name>
    <dbReference type="NCBI Taxonomy" id="137246"/>
    <lineage>
        <taxon>Eukaryota</taxon>
        <taxon>Metazoa</taxon>
        <taxon>Chordata</taxon>
        <taxon>Craniata</taxon>
        <taxon>Vertebrata</taxon>
        <taxon>Chondrichthyes</taxon>
        <taxon>Elasmobranchii</taxon>
        <taxon>Galeomorphii</taxon>
        <taxon>Galeoidea</taxon>
        <taxon>Orectolobiformes</taxon>
        <taxon>Hemiscylliidae</taxon>
        <taxon>Chiloscyllium</taxon>
    </lineage>
</organism>
<evidence type="ECO:0000313" key="13">
    <source>
        <dbReference type="EMBL" id="GCC24304.1"/>
    </source>
</evidence>
<comment type="caution">
    <text evidence="13">The sequence shown here is derived from an EMBL/GenBank/DDBJ whole genome shotgun (WGS) entry which is preliminary data.</text>
</comment>
<dbReference type="GO" id="GO:0061630">
    <property type="term" value="F:ubiquitin protein ligase activity"/>
    <property type="evidence" value="ECO:0007669"/>
    <property type="project" value="UniProtKB-EC"/>
</dbReference>
<dbReference type="OrthoDB" id="250836at2759"/>
<dbReference type="Gene3D" id="3.30.40.10">
    <property type="entry name" value="Zinc/RING finger domain, C3HC4 (zinc finger)"/>
    <property type="match status" value="1"/>
</dbReference>
<dbReference type="EMBL" id="BEZZ01000053">
    <property type="protein sequence ID" value="GCC24304.1"/>
    <property type="molecule type" value="Genomic_DNA"/>
</dbReference>
<keyword evidence="7" id="KW-0833">Ubl conjugation pathway</keyword>
<dbReference type="PANTHER" id="PTHR11224:SF39">
    <property type="entry name" value="RING-TYPE E3 UBIQUITIN TRANSFERASE"/>
    <property type="match status" value="1"/>
</dbReference>
<dbReference type="EC" id="2.3.2.27" evidence="2"/>
<protein>
    <recommendedName>
        <fullName evidence="2">RING-type E3 ubiquitin transferase</fullName>
        <ecNumber evidence="2">2.3.2.27</ecNumber>
    </recommendedName>
</protein>
<dbReference type="InterPro" id="IPR041367">
    <property type="entry name" value="Znf-CCCH_4"/>
</dbReference>